<gene>
    <name evidence="13" type="ORF">ACFFN0_00515</name>
</gene>
<comment type="caution">
    <text evidence="13">The sequence shown here is derived from an EMBL/GenBank/DDBJ whole genome shotgun (WGS) entry which is preliminary data.</text>
</comment>
<keyword evidence="2" id="KW-1003">Cell membrane</keyword>
<evidence type="ECO:0000256" key="10">
    <source>
        <dbReference type="ARBA" id="ARBA00023157"/>
    </source>
</evidence>
<feature type="transmembrane region" description="Helical" evidence="12">
    <location>
        <begin position="189"/>
        <end position="208"/>
    </location>
</feature>
<dbReference type="EMBL" id="JBHMAX010000001">
    <property type="protein sequence ID" value="MFB9730526.1"/>
    <property type="molecule type" value="Genomic_DNA"/>
</dbReference>
<feature type="transmembrane region" description="Helical" evidence="12">
    <location>
        <begin position="240"/>
        <end position="257"/>
    </location>
</feature>
<dbReference type="PANTHER" id="PTHR35457:SF1">
    <property type="entry name" value="HEME A SYNTHASE"/>
    <property type="match status" value="1"/>
</dbReference>
<keyword evidence="6" id="KW-0560">Oxidoreductase</keyword>
<dbReference type="RefSeq" id="WP_141338757.1">
    <property type="nucleotide sequence ID" value="NZ_JBHMAX010000001.1"/>
</dbReference>
<feature type="transmembrane region" description="Helical" evidence="12">
    <location>
        <begin position="87"/>
        <end position="104"/>
    </location>
</feature>
<dbReference type="PANTHER" id="PTHR35457">
    <property type="entry name" value="HEME A SYNTHASE"/>
    <property type="match status" value="1"/>
</dbReference>
<feature type="transmembrane region" description="Helical" evidence="12">
    <location>
        <begin position="269"/>
        <end position="287"/>
    </location>
</feature>
<feature type="transmembrane region" description="Helical" evidence="12">
    <location>
        <begin position="111"/>
        <end position="130"/>
    </location>
</feature>
<accession>A0ABV5UYA0</accession>
<feature type="transmembrane region" description="Helical" evidence="12">
    <location>
        <begin position="142"/>
        <end position="162"/>
    </location>
</feature>
<reference evidence="13 14" key="1">
    <citation type="submission" date="2024-09" db="EMBL/GenBank/DDBJ databases">
        <authorList>
            <person name="Sun Q."/>
            <person name="Mori K."/>
        </authorList>
    </citation>
    <scope>NUCLEOTIDE SEQUENCE [LARGE SCALE GENOMIC DNA]</scope>
    <source>
        <strain evidence="13 14">JCM 12763</strain>
    </source>
</reference>
<keyword evidence="8" id="KW-0350">Heme biosynthesis</keyword>
<comment type="pathway">
    <text evidence="11">Porphyrin-containing compound metabolism.</text>
</comment>
<evidence type="ECO:0000256" key="11">
    <source>
        <dbReference type="ARBA" id="ARBA00023444"/>
    </source>
</evidence>
<proteinExistence type="predicted"/>
<evidence type="ECO:0000256" key="1">
    <source>
        <dbReference type="ARBA" id="ARBA00004141"/>
    </source>
</evidence>
<evidence type="ECO:0000256" key="12">
    <source>
        <dbReference type="SAM" id="Phobius"/>
    </source>
</evidence>
<evidence type="ECO:0000313" key="14">
    <source>
        <dbReference type="Proteomes" id="UP001589613"/>
    </source>
</evidence>
<comment type="subcellular location">
    <subcellularLocation>
        <location evidence="1">Membrane</location>
        <topology evidence="1">Multi-pass membrane protein</topology>
    </subcellularLocation>
</comment>
<feature type="transmembrane region" description="Helical" evidence="12">
    <location>
        <begin position="26"/>
        <end position="49"/>
    </location>
</feature>
<keyword evidence="4" id="KW-0479">Metal-binding</keyword>
<keyword evidence="9 12" id="KW-0472">Membrane</keyword>
<dbReference type="InterPro" id="IPR050450">
    <property type="entry name" value="COX15/CtaA_HemeA_synthase"/>
</dbReference>
<evidence type="ECO:0000256" key="2">
    <source>
        <dbReference type="ARBA" id="ARBA00022475"/>
    </source>
</evidence>
<evidence type="ECO:0000256" key="9">
    <source>
        <dbReference type="ARBA" id="ARBA00023136"/>
    </source>
</evidence>
<organism evidence="13 14">
    <name type="scientific">Ornithinimicrobium kibberense</name>
    <dbReference type="NCBI Taxonomy" id="282060"/>
    <lineage>
        <taxon>Bacteria</taxon>
        <taxon>Bacillati</taxon>
        <taxon>Actinomycetota</taxon>
        <taxon>Actinomycetes</taxon>
        <taxon>Micrococcales</taxon>
        <taxon>Ornithinimicrobiaceae</taxon>
        <taxon>Ornithinimicrobium</taxon>
    </lineage>
</organism>
<dbReference type="Proteomes" id="UP001589613">
    <property type="component" value="Unassembled WGS sequence"/>
</dbReference>
<evidence type="ECO:0000256" key="6">
    <source>
        <dbReference type="ARBA" id="ARBA00023002"/>
    </source>
</evidence>
<dbReference type="InterPro" id="IPR003780">
    <property type="entry name" value="COX15/CtaA_fam"/>
</dbReference>
<evidence type="ECO:0000313" key="13">
    <source>
        <dbReference type="EMBL" id="MFB9730526.1"/>
    </source>
</evidence>
<evidence type="ECO:0000256" key="5">
    <source>
        <dbReference type="ARBA" id="ARBA00022989"/>
    </source>
</evidence>
<evidence type="ECO:0000256" key="4">
    <source>
        <dbReference type="ARBA" id="ARBA00022723"/>
    </source>
</evidence>
<keyword evidence="3 12" id="KW-0812">Transmembrane</keyword>
<feature type="transmembrane region" description="Helical" evidence="12">
    <location>
        <begin position="293"/>
        <end position="314"/>
    </location>
</feature>
<keyword evidence="10" id="KW-1015">Disulfide bond</keyword>
<keyword evidence="14" id="KW-1185">Reference proteome</keyword>
<sequence>MTTSTASTPTLLSALRARLMPERPGAWLRATAWASLLANALLVLTGGLVRLTGSGLGCPTWPRCTEESWTSTREMGVHGAIEFGNRLLTFLLVAVAVLTFLAVWRSRRSHPGLLSLALVLAGGIVVQAVVGGVTVRTGLNPWVVGVHFMLSAVMIAVAAVLVGRARRASLPQVAAEQRPGQVGGPAGRWLRGTALAVGGLAFVVVYVGTLVTGTGPHAGDAGEVARHTFDAYVVTRLHSLPAYLLLGVTVLSLVQAARQGWPATVRRPLALLGGVLVVQGVIGYYQFFTGLPVVAVALHLVGAAVLVAVVGTVLDRAFAVSAPAGEGIDGGARAGATTAV</sequence>
<keyword evidence="5 12" id="KW-1133">Transmembrane helix</keyword>
<name>A0ABV5UYA0_9MICO</name>
<protein>
    <submittedName>
        <fullName evidence="13">Heme A synthase</fullName>
    </submittedName>
</protein>
<evidence type="ECO:0000256" key="8">
    <source>
        <dbReference type="ARBA" id="ARBA00023133"/>
    </source>
</evidence>
<keyword evidence="7" id="KW-0408">Iron</keyword>
<evidence type="ECO:0000256" key="7">
    <source>
        <dbReference type="ARBA" id="ARBA00023004"/>
    </source>
</evidence>
<evidence type="ECO:0000256" key="3">
    <source>
        <dbReference type="ARBA" id="ARBA00022692"/>
    </source>
</evidence>
<dbReference type="Pfam" id="PF02628">
    <property type="entry name" value="COX15-CtaA"/>
    <property type="match status" value="1"/>
</dbReference>